<dbReference type="Pfam" id="PF18895">
    <property type="entry name" value="T4SS_pilin"/>
    <property type="match status" value="1"/>
</dbReference>
<evidence type="ECO:0000313" key="3">
    <source>
        <dbReference type="EMBL" id="OGG55192.1"/>
    </source>
</evidence>
<keyword evidence="2" id="KW-0472">Membrane</keyword>
<name>A0A1F6D2B7_9BACT</name>
<feature type="region of interest" description="Disordered" evidence="1">
    <location>
        <begin position="135"/>
        <end position="168"/>
    </location>
</feature>
<keyword evidence="2" id="KW-0812">Transmembrane</keyword>
<gene>
    <name evidence="3" type="ORF">A3D62_02655</name>
</gene>
<protein>
    <submittedName>
        <fullName evidence="3">Uncharacterized protein</fullName>
    </submittedName>
</protein>
<feature type="transmembrane region" description="Helical" evidence="2">
    <location>
        <begin position="55"/>
        <end position="76"/>
    </location>
</feature>
<feature type="compositionally biased region" description="Low complexity" evidence="1">
    <location>
        <begin position="151"/>
        <end position="160"/>
    </location>
</feature>
<dbReference type="InterPro" id="IPR043993">
    <property type="entry name" value="T4SS_pilin"/>
</dbReference>
<dbReference type="EMBL" id="MFLC01000010">
    <property type="protein sequence ID" value="OGG55192.1"/>
    <property type="molecule type" value="Genomic_DNA"/>
</dbReference>
<organism evidence="3 4">
    <name type="scientific">Candidatus Kaiserbacteria bacterium RIFCSPHIGHO2_02_FULL_49_11</name>
    <dbReference type="NCBI Taxonomy" id="1798489"/>
    <lineage>
        <taxon>Bacteria</taxon>
        <taxon>Candidatus Kaiseribacteriota</taxon>
    </lineage>
</organism>
<feature type="region of interest" description="Disordered" evidence="1">
    <location>
        <begin position="190"/>
        <end position="230"/>
    </location>
</feature>
<evidence type="ECO:0000256" key="1">
    <source>
        <dbReference type="SAM" id="MobiDB-lite"/>
    </source>
</evidence>
<reference evidence="3 4" key="1">
    <citation type="journal article" date="2016" name="Nat. Commun.">
        <title>Thousands of microbial genomes shed light on interconnected biogeochemical processes in an aquifer system.</title>
        <authorList>
            <person name="Anantharaman K."/>
            <person name="Brown C.T."/>
            <person name="Hug L.A."/>
            <person name="Sharon I."/>
            <person name="Castelle C.J."/>
            <person name="Probst A.J."/>
            <person name="Thomas B.C."/>
            <person name="Singh A."/>
            <person name="Wilkins M.J."/>
            <person name="Karaoz U."/>
            <person name="Brodie E.L."/>
            <person name="Williams K.H."/>
            <person name="Hubbard S.S."/>
            <person name="Banfield J.F."/>
        </authorList>
    </citation>
    <scope>NUCLEOTIDE SEQUENCE [LARGE SCALE GENOMIC DNA]</scope>
</reference>
<proteinExistence type="predicted"/>
<evidence type="ECO:0000313" key="4">
    <source>
        <dbReference type="Proteomes" id="UP000177659"/>
    </source>
</evidence>
<feature type="transmembrane region" description="Helical" evidence="2">
    <location>
        <begin position="97"/>
        <end position="117"/>
    </location>
</feature>
<comment type="caution">
    <text evidence="3">The sequence shown here is derived from an EMBL/GenBank/DDBJ whole genome shotgun (WGS) entry which is preliminary data.</text>
</comment>
<dbReference type="Proteomes" id="UP000177659">
    <property type="component" value="Unassembled WGS sequence"/>
</dbReference>
<dbReference type="AlphaFoldDB" id="A0A1F6D2B7"/>
<keyword evidence="2" id="KW-1133">Transmembrane helix</keyword>
<accession>A0A1F6D2B7</accession>
<sequence>MITAVKNSRVLHITLVALFCALLLVPIVAFAQQKGYVPLAPLPGVSNTTNLSDFLNAAFKLGLAVAGTLAVVMITIGGIEYMTLESISGKSDAKNKIWNAVIGLLIALLIWIILYTINPNLIRFDFGRNLGSSGGGRSTPTLQSGGGSSSSGGESTVSTKGGEGLNQNQSTYIQGIETANYDAEGKITDFNPEKINEGLGNTGDTGSPNKGENGKVIGPFDPGYIPPPVN</sequence>
<evidence type="ECO:0000256" key="2">
    <source>
        <dbReference type="SAM" id="Phobius"/>
    </source>
</evidence>